<sequence>ELDNCTYFKERFDFASQCLNQNDESLSLYIQNYLLKIYHKDDPLKRAIDSDRVDDIKLNNKISQITISQLIGVKNDNDTGYINSFEFQIPDSNFIIIITTQFLYYLRLLRLVFFIQNANNPQKSFFTETCSFSRLPNIYLCTKLYGSQVQMFKQTAEMYETSKIKFSHEHVNHEADQYPTNCFEPWNYAIYLHNQSMFQNNIRYSSLPIIPSKYKQVALIQALIPQNYLSSKISFLYTVLRTTKTDMQSHMFNSILIDQTGYIYYRPNQLNSKNQDFIVENKMNRFDKTICQRQKMSKLLLQMLYQAGLLTVSYIQQAGKFCMRFTVMESTQTQYDSQFGKFNFSKLGSINLFQIELNEQMLVGLNQNDETPCFNNLETLNLELKSWLQGYFEYSGGNYSFANIYQIADQFKEEDQAQSYPIGTDYKNLLMLFVIFVNILAIVTIFYCLVRYSDFAR</sequence>
<dbReference type="AlphaFoldDB" id="A0A146JYP0"/>
<gene>
    <name evidence="2" type="ORF">TPC1_30848</name>
</gene>
<dbReference type="EMBL" id="GDID01006949">
    <property type="protein sequence ID" value="JAP89657.1"/>
    <property type="molecule type" value="Transcribed_RNA"/>
</dbReference>
<keyword evidence="1" id="KW-0472">Membrane</keyword>
<proteinExistence type="predicted"/>
<name>A0A146JYP0_9EUKA</name>
<organism evidence="2">
    <name type="scientific">Trepomonas sp. PC1</name>
    <dbReference type="NCBI Taxonomy" id="1076344"/>
    <lineage>
        <taxon>Eukaryota</taxon>
        <taxon>Metamonada</taxon>
        <taxon>Diplomonadida</taxon>
        <taxon>Hexamitidae</taxon>
        <taxon>Hexamitinae</taxon>
        <taxon>Trepomonas</taxon>
    </lineage>
</organism>
<evidence type="ECO:0008006" key="3">
    <source>
        <dbReference type="Google" id="ProtNLM"/>
    </source>
</evidence>
<accession>A0A146JYP0</accession>
<keyword evidence="1" id="KW-1133">Transmembrane helix</keyword>
<feature type="non-terminal residue" evidence="2">
    <location>
        <position position="1"/>
    </location>
</feature>
<evidence type="ECO:0000313" key="2">
    <source>
        <dbReference type="EMBL" id="JAP89657.1"/>
    </source>
</evidence>
<evidence type="ECO:0000256" key="1">
    <source>
        <dbReference type="SAM" id="Phobius"/>
    </source>
</evidence>
<feature type="transmembrane region" description="Helical" evidence="1">
    <location>
        <begin position="429"/>
        <end position="450"/>
    </location>
</feature>
<protein>
    <recommendedName>
        <fullName evidence="3">Transmembrane protein</fullName>
    </recommendedName>
</protein>
<reference evidence="2" key="1">
    <citation type="submission" date="2015-07" db="EMBL/GenBank/DDBJ databases">
        <title>Adaptation to a free-living lifestyle via gene acquisitions in the diplomonad Trepomonas sp. PC1.</title>
        <authorList>
            <person name="Xu F."/>
            <person name="Jerlstrom-Hultqvist J."/>
            <person name="Kolisko M."/>
            <person name="Simpson A.G.B."/>
            <person name="Roger A.J."/>
            <person name="Svard S.G."/>
            <person name="Andersson J.O."/>
        </authorList>
    </citation>
    <scope>NUCLEOTIDE SEQUENCE</scope>
    <source>
        <strain evidence="2">PC1</strain>
    </source>
</reference>
<keyword evidence="1" id="KW-0812">Transmembrane</keyword>